<dbReference type="Proteomes" id="UP000266723">
    <property type="component" value="Unassembled WGS sequence"/>
</dbReference>
<protein>
    <submittedName>
        <fullName evidence="1">Uncharacterized protein</fullName>
    </submittedName>
</protein>
<sequence>MGLSEVSLCWCQGEVYEAGSGQGRILRWWRLFKGFSDLLFGLVSIRSGGAWCLGWTLPVCFCAQSPLLVIAGGFFLCSQRQTRGSSVSLGFRVQGACSSWLCCIWEFFDGVESPAVMCSRWYLSSLSQQLQINRFFSNKARLRLGGSAWSHVQLSVREGCKLGGPRKLCS</sequence>
<reference evidence="1 2" key="1">
    <citation type="journal article" date="2020" name="BMC Genomics">
        <title>Intraspecific diversification of the crop wild relative Brassica cretica Lam. using demographic model selection.</title>
        <authorList>
            <person name="Kioukis A."/>
            <person name="Michalopoulou V.A."/>
            <person name="Briers L."/>
            <person name="Pirintsos S."/>
            <person name="Studholme D.J."/>
            <person name="Pavlidis P."/>
            <person name="Sarris P.F."/>
        </authorList>
    </citation>
    <scope>NUCLEOTIDE SEQUENCE [LARGE SCALE GENOMIC DNA]</scope>
    <source>
        <strain evidence="2">cv. PFS-1207/04</strain>
    </source>
</reference>
<comment type="caution">
    <text evidence="1">The sequence shown here is derived from an EMBL/GenBank/DDBJ whole genome shotgun (WGS) entry which is preliminary data.</text>
</comment>
<proteinExistence type="predicted"/>
<evidence type="ECO:0000313" key="2">
    <source>
        <dbReference type="Proteomes" id="UP000266723"/>
    </source>
</evidence>
<organism evidence="1 2">
    <name type="scientific">Brassica cretica</name>
    <name type="common">Mustard</name>
    <dbReference type="NCBI Taxonomy" id="69181"/>
    <lineage>
        <taxon>Eukaryota</taxon>
        <taxon>Viridiplantae</taxon>
        <taxon>Streptophyta</taxon>
        <taxon>Embryophyta</taxon>
        <taxon>Tracheophyta</taxon>
        <taxon>Spermatophyta</taxon>
        <taxon>Magnoliopsida</taxon>
        <taxon>eudicotyledons</taxon>
        <taxon>Gunneridae</taxon>
        <taxon>Pentapetalae</taxon>
        <taxon>rosids</taxon>
        <taxon>malvids</taxon>
        <taxon>Brassicales</taxon>
        <taxon>Brassicaceae</taxon>
        <taxon>Brassiceae</taxon>
        <taxon>Brassica</taxon>
    </lineage>
</organism>
<dbReference type="EMBL" id="QGKV02001507">
    <property type="protein sequence ID" value="KAF3534947.1"/>
    <property type="molecule type" value="Genomic_DNA"/>
</dbReference>
<keyword evidence="2" id="KW-1185">Reference proteome</keyword>
<accession>A0ABQ7BRL4</accession>
<gene>
    <name evidence="1" type="ORF">DY000_02041608</name>
</gene>
<evidence type="ECO:0000313" key="1">
    <source>
        <dbReference type="EMBL" id="KAF3534947.1"/>
    </source>
</evidence>
<name>A0ABQ7BRL4_BRACR</name>